<sequence>MLNSYLEMVRDKVGVSVGVDSSDPGYTRLLIEKHGVLMGKDVTGLVLEACVALDIWELIESLIVNGIVEHSCYSILITRLVEKKTSDLLCTCVRHAFDLGSSELLCILKYFLSPSKDAYNSMVDVRKEWENQAVLAIEKASDNSLKKKKLVLAKEASILLMISYDSFFCK</sequence>
<evidence type="ECO:0000313" key="1">
    <source>
        <dbReference type="EMBL" id="KAJ7945974.1"/>
    </source>
</evidence>
<proteinExistence type="predicted"/>
<name>A0AAD7P8U9_QUISA</name>
<dbReference type="PANTHER" id="PTHR37181:SF1">
    <property type="entry name" value="F6A14.6 PROTEIN"/>
    <property type="match status" value="1"/>
</dbReference>
<evidence type="ECO:0000313" key="2">
    <source>
        <dbReference type="Proteomes" id="UP001163823"/>
    </source>
</evidence>
<gene>
    <name evidence="1" type="ORF">O6P43_030961</name>
</gene>
<dbReference type="AlphaFoldDB" id="A0AAD7P8U9"/>
<dbReference type="Proteomes" id="UP001163823">
    <property type="component" value="Chromosome 13"/>
</dbReference>
<dbReference type="KEGG" id="qsa:O6P43_030961"/>
<organism evidence="1 2">
    <name type="scientific">Quillaja saponaria</name>
    <name type="common">Soap bark tree</name>
    <dbReference type="NCBI Taxonomy" id="32244"/>
    <lineage>
        <taxon>Eukaryota</taxon>
        <taxon>Viridiplantae</taxon>
        <taxon>Streptophyta</taxon>
        <taxon>Embryophyta</taxon>
        <taxon>Tracheophyta</taxon>
        <taxon>Spermatophyta</taxon>
        <taxon>Magnoliopsida</taxon>
        <taxon>eudicotyledons</taxon>
        <taxon>Gunneridae</taxon>
        <taxon>Pentapetalae</taxon>
        <taxon>rosids</taxon>
        <taxon>fabids</taxon>
        <taxon>Fabales</taxon>
        <taxon>Quillajaceae</taxon>
        <taxon>Quillaja</taxon>
    </lineage>
</organism>
<dbReference type="EMBL" id="JARAOO010000013">
    <property type="protein sequence ID" value="KAJ7945974.1"/>
    <property type="molecule type" value="Genomic_DNA"/>
</dbReference>
<accession>A0AAD7P8U9</accession>
<dbReference type="PANTHER" id="PTHR37181">
    <property type="entry name" value="F6A14.6 PROTEIN"/>
    <property type="match status" value="1"/>
</dbReference>
<comment type="caution">
    <text evidence="1">The sequence shown here is derived from an EMBL/GenBank/DDBJ whole genome shotgun (WGS) entry which is preliminary data.</text>
</comment>
<reference evidence="1" key="1">
    <citation type="journal article" date="2023" name="Science">
        <title>Elucidation of the pathway for biosynthesis of saponin adjuvants from the soapbark tree.</title>
        <authorList>
            <person name="Reed J."/>
            <person name="Orme A."/>
            <person name="El-Demerdash A."/>
            <person name="Owen C."/>
            <person name="Martin L.B.B."/>
            <person name="Misra R.C."/>
            <person name="Kikuchi S."/>
            <person name="Rejzek M."/>
            <person name="Martin A.C."/>
            <person name="Harkess A."/>
            <person name="Leebens-Mack J."/>
            <person name="Louveau T."/>
            <person name="Stephenson M.J."/>
            <person name="Osbourn A."/>
        </authorList>
    </citation>
    <scope>NUCLEOTIDE SEQUENCE</scope>
    <source>
        <strain evidence="1">S10</strain>
    </source>
</reference>
<protein>
    <submittedName>
        <fullName evidence="1">F6A14.6 protein</fullName>
    </submittedName>
</protein>
<keyword evidence="2" id="KW-1185">Reference proteome</keyword>